<gene>
    <name evidence="4" type="ORF">AVDCRST_MAG27-2783</name>
</gene>
<organism evidence="4">
    <name type="scientific">uncultured Craurococcus sp</name>
    <dbReference type="NCBI Taxonomy" id="1135998"/>
    <lineage>
        <taxon>Bacteria</taxon>
        <taxon>Pseudomonadati</taxon>
        <taxon>Pseudomonadota</taxon>
        <taxon>Alphaproteobacteria</taxon>
        <taxon>Acetobacterales</taxon>
        <taxon>Acetobacteraceae</taxon>
        <taxon>Craurococcus</taxon>
        <taxon>environmental samples</taxon>
    </lineage>
</organism>
<dbReference type="Pfam" id="PF07987">
    <property type="entry name" value="DUF1775"/>
    <property type="match status" value="1"/>
</dbReference>
<sequence length="178" mass="18775">MRLAPMAALLLAATATAPAPAIAHVTLDPPEAPAGTSVRATLRVPHGCAGAATERITLRLPEDILSARPMPKPGWRLTITRRPLDGPAPNGQGGQRDEVVSEVTWDGGPLPDDQYDEFVVMLRAPAVPGQRVYLPVIQTCTGGATAAWTETPDATRPASDLRRPAPSFLLLPGRRGTP</sequence>
<accession>A0A6J4IP69</accession>
<dbReference type="Gene3D" id="2.60.40.2230">
    <property type="entry name" value="Uncharacterised protein YcnI-like PF07987, DUF1775"/>
    <property type="match status" value="1"/>
</dbReference>
<evidence type="ECO:0000259" key="3">
    <source>
        <dbReference type="Pfam" id="PF07987"/>
    </source>
</evidence>
<feature type="domain" description="YncI copper-binding" evidence="3">
    <location>
        <begin position="24"/>
        <end position="168"/>
    </location>
</feature>
<keyword evidence="2" id="KW-0732">Signal</keyword>
<dbReference type="AlphaFoldDB" id="A0A6J4IP69"/>
<dbReference type="CDD" id="cd08545">
    <property type="entry name" value="YcnI_like"/>
    <property type="match status" value="1"/>
</dbReference>
<proteinExistence type="predicted"/>
<reference evidence="4" key="1">
    <citation type="submission" date="2020-02" db="EMBL/GenBank/DDBJ databases">
        <authorList>
            <person name="Meier V. D."/>
        </authorList>
    </citation>
    <scope>NUCLEOTIDE SEQUENCE</scope>
    <source>
        <strain evidence="4">AVDCRST_MAG27</strain>
    </source>
</reference>
<name>A0A6J4IP69_9PROT</name>
<evidence type="ECO:0000256" key="1">
    <source>
        <dbReference type="SAM" id="MobiDB-lite"/>
    </source>
</evidence>
<evidence type="ECO:0000313" key="4">
    <source>
        <dbReference type="EMBL" id="CAA9255163.1"/>
    </source>
</evidence>
<protein>
    <recommendedName>
        <fullName evidence="3">YncI copper-binding domain-containing protein</fullName>
    </recommendedName>
</protein>
<dbReference type="InterPro" id="IPR038507">
    <property type="entry name" value="YcnI-like_sf"/>
</dbReference>
<feature type="chain" id="PRO_5026748891" description="YncI copper-binding domain-containing protein" evidence="2">
    <location>
        <begin position="24"/>
        <end position="178"/>
    </location>
</feature>
<dbReference type="EMBL" id="CADCTD010000093">
    <property type="protein sequence ID" value="CAA9255163.1"/>
    <property type="molecule type" value="Genomic_DNA"/>
</dbReference>
<dbReference type="InterPro" id="IPR012533">
    <property type="entry name" value="YcnI-copper_dom"/>
</dbReference>
<feature type="region of interest" description="Disordered" evidence="1">
    <location>
        <begin position="148"/>
        <end position="178"/>
    </location>
</feature>
<evidence type="ECO:0000256" key="2">
    <source>
        <dbReference type="SAM" id="SignalP"/>
    </source>
</evidence>
<feature type="signal peptide" evidence="2">
    <location>
        <begin position="1"/>
        <end position="23"/>
    </location>
</feature>